<dbReference type="InterPro" id="IPR050465">
    <property type="entry name" value="UPF0194_transport"/>
</dbReference>
<comment type="subcellular location">
    <subcellularLocation>
        <location evidence="1">Cell envelope</location>
    </subcellularLocation>
</comment>
<dbReference type="PANTHER" id="PTHR32347">
    <property type="entry name" value="EFFLUX SYSTEM COMPONENT YKNX-RELATED"/>
    <property type="match status" value="1"/>
</dbReference>
<keyword evidence="4" id="KW-0812">Transmembrane</keyword>
<accession>A0ABV5W608</accession>
<reference evidence="5 6" key="1">
    <citation type="submission" date="2024-09" db="EMBL/GenBank/DDBJ databases">
        <authorList>
            <person name="Sun Q."/>
            <person name="Mori K."/>
        </authorList>
    </citation>
    <scope>NUCLEOTIDE SEQUENCE [LARGE SCALE GENOMIC DNA]</scope>
    <source>
        <strain evidence="5 6">JCM 12520</strain>
    </source>
</reference>
<keyword evidence="6" id="KW-1185">Reference proteome</keyword>
<dbReference type="PANTHER" id="PTHR32347:SF23">
    <property type="entry name" value="BLL5650 PROTEIN"/>
    <property type="match status" value="1"/>
</dbReference>
<keyword evidence="4" id="KW-1133">Transmembrane helix</keyword>
<gene>
    <name evidence="5" type="ORF">ACFFNY_29510</name>
</gene>
<feature type="transmembrane region" description="Helical" evidence="4">
    <location>
        <begin position="27"/>
        <end position="50"/>
    </location>
</feature>
<dbReference type="EMBL" id="JBHMAG010000018">
    <property type="protein sequence ID" value="MFB9755738.1"/>
    <property type="molecule type" value="Genomic_DNA"/>
</dbReference>
<feature type="coiled-coil region" evidence="3">
    <location>
        <begin position="151"/>
        <end position="185"/>
    </location>
</feature>
<evidence type="ECO:0000256" key="1">
    <source>
        <dbReference type="ARBA" id="ARBA00004196"/>
    </source>
</evidence>
<dbReference type="Proteomes" id="UP001589619">
    <property type="component" value="Unassembled WGS sequence"/>
</dbReference>
<proteinExistence type="predicted"/>
<dbReference type="RefSeq" id="WP_344908804.1">
    <property type="nucleotide sequence ID" value="NZ_BAAAYO010000006.1"/>
</dbReference>
<evidence type="ECO:0000313" key="5">
    <source>
        <dbReference type="EMBL" id="MFB9755738.1"/>
    </source>
</evidence>
<dbReference type="Gene3D" id="2.40.50.100">
    <property type="match status" value="1"/>
</dbReference>
<protein>
    <submittedName>
        <fullName evidence="5">Efflux RND transporter periplasmic adaptor subunit</fullName>
    </submittedName>
</protein>
<evidence type="ECO:0000256" key="3">
    <source>
        <dbReference type="SAM" id="Coils"/>
    </source>
</evidence>
<name>A0ABV5W608_9BACL</name>
<comment type="caution">
    <text evidence="5">The sequence shown here is derived from an EMBL/GenBank/DDBJ whole genome shotgun (WGS) entry which is preliminary data.</text>
</comment>
<dbReference type="Gene3D" id="2.40.420.20">
    <property type="match status" value="1"/>
</dbReference>
<evidence type="ECO:0000256" key="4">
    <source>
        <dbReference type="SAM" id="Phobius"/>
    </source>
</evidence>
<sequence length="388" mass="41833">MESVEHQLQQQQQPLAASVHKRAVRNVITAFAFLMVALTLFSNTLLHFSLPQVIVEQAAPGFLSHDVTGTGTVEVAEIADLNLDTRWTVDQVFVKVGDRVTAGQTIATFRTADARSTLLDEEARYEQKKLSIGKLQDGLIEAERNGNALQSRSVERDLESAKLDLQIQERKLKQLRGQLEQGAALVSSVSGTVVELNASAGLAPQSGRPIARVTDEAKGFQFVTTVDASKAKYVSVGDEVEVVVSSLHNARLKGRLDTIRDPVSSAGSQTGKSASASSSRKELIVVLNDDRLTGGEEGELFASKKMPSSRQLVSNAAVREDDGGKYVLVLKEKKGPLGSEFYAQRAAVTIPDSDDHKAEIASGISPIDKVIVTNSKPVQDGDRVMMAQ</sequence>
<keyword evidence="4" id="KW-0472">Membrane</keyword>
<evidence type="ECO:0000313" key="6">
    <source>
        <dbReference type="Proteomes" id="UP001589619"/>
    </source>
</evidence>
<evidence type="ECO:0000256" key="2">
    <source>
        <dbReference type="ARBA" id="ARBA00023054"/>
    </source>
</evidence>
<organism evidence="5 6">
    <name type="scientific">Paenibacillus hodogayensis</name>
    <dbReference type="NCBI Taxonomy" id="279208"/>
    <lineage>
        <taxon>Bacteria</taxon>
        <taxon>Bacillati</taxon>
        <taxon>Bacillota</taxon>
        <taxon>Bacilli</taxon>
        <taxon>Bacillales</taxon>
        <taxon>Paenibacillaceae</taxon>
        <taxon>Paenibacillus</taxon>
    </lineage>
</organism>
<keyword evidence="2 3" id="KW-0175">Coiled coil</keyword>